<dbReference type="PANTHER" id="PTHR12598">
    <property type="entry name" value="COPPER HOMEOSTASIS PROTEIN CUTC"/>
    <property type="match status" value="1"/>
</dbReference>
<dbReference type="Gene3D" id="3.20.20.380">
    <property type="entry name" value="Copper homeostasis (CutC) domain"/>
    <property type="match status" value="1"/>
</dbReference>
<dbReference type="InterPro" id="IPR036822">
    <property type="entry name" value="CutC-like_dom_sf"/>
</dbReference>
<dbReference type="InterPro" id="IPR005627">
    <property type="entry name" value="CutC-like"/>
</dbReference>
<name>A0AAV2QUB7_MEGNR</name>
<dbReference type="FunFam" id="3.20.20.380:FF:000001">
    <property type="entry name" value="Copper homeostasis protein CutC"/>
    <property type="match status" value="1"/>
</dbReference>
<dbReference type="AlphaFoldDB" id="A0AAV2QUB7"/>
<keyword evidence="4" id="KW-1185">Reference proteome</keyword>
<feature type="non-terminal residue" evidence="3">
    <location>
        <position position="206"/>
    </location>
</feature>
<dbReference type="PANTHER" id="PTHR12598:SF0">
    <property type="entry name" value="COPPER HOMEOSTASIS PROTEIN CUTC HOMOLOG"/>
    <property type="match status" value="1"/>
</dbReference>
<reference evidence="3 4" key="1">
    <citation type="submission" date="2024-05" db="EMBL/GenBank/DDBJ databases">
        <authorList>
            <person name="Wallberg A."/>
        </authorList>
    </citation>
    <scope>NUCLEOTIDE SEQUENCE [LARGE SCALE GENOMIC DNA]</scope>
</reference>
<accession>A0AAV2QUB7</accession>
<dbReference type="EMBL" id="CAXKWB010011468">
    <property type="protein sequence ID" value="CAL4101505.1"/>
    <property type="molecule type" value="Genomic_DNA"/>
</dbReference>
<evidence type="ECO:0000313" key="3">
    <source>
        <dbReference type="EMBL" id="CAL4101505.1"/>
    </source>
</evidence>
<dbReference type="SUPFAM" id="SSF110395">
    <property type="entry name" value="CutC-like"/>
    <property type="match status" value="1"/>
</dbReference>
<evidence type="ECO:0000256" key="1">
    <source>
        <dbReference type="ARBA" id="ARBA00007768"/>
    </source>
</evidence>
<protein>
    <recommendedName>
        <fullName evidence="2">Copper homeostasis protein cutC homolog</fullName>
    </recommendedName>
</protein>
<comment type="similarity">
    <text evidence="1">Belongs to the CutC family.</text>
</comment>
<gene>
    <name evidence="3" type="ORF">MNOR_LOCUS17027</name>
</gene>
<dbReference type="HAMAP" id="MF_00795">
    <property type="entry name" value="CutC"/>
    <property type="match status" value="1"/>
</dbReference>
<sequence>MVDTLLEVCVDSVASAEAAAEGGAARIELCSALSEGGLTPTLGLLKTIKKRVRIPVFCMVRPRGGPMVYSSAEEEVMLSDARDLKYAGADGLVFGALTSQGNIHIEFCKSFREVAGDMPCTFHRAFDLLDEPLLALDTLIELGFTRILTSGGAVSAIAGTSTLFELHKIAGSRIIIMAGAGVRSSNVAALLAKTGVFECHASARVK</sequence>
<evidence type="ECO:0000313" key="4">
    <source>
        <dbReference type="Proteomes" id="UP001497623"/>
    </source>
</evidence>
<comment type="caution">
    <text evidence="3">The sequence shown here is derived from an EMBL/GenBank/DDBJ whole genome shotgun (WGS) entry which is preliminary data.</text>
</comment>
<dbReference type="Proteomes" id="UP001497623">
    <property type="component" value="Unassembled WGS sequence"/>
</dbReference>
<dbReference type="GO" id="GO:0005507">
    <property type="term" value="F:copper ion binding"/>
    <property type="evidence" value="ECO:0007669"/>
    <property type="project" value="TreeGrafter"/>
</dbReference>
<dbReference type="Pfam" id="PF03932">
    <property type="entry name" value="CutC"/>
    <property type="match status" value="1"/>
</dbReference>
<evidence type="ECO:0000256" key="2">
    <source>
        <dbReference type="ARBA" id="ARBA00019014"/>
    </source>
</evidence>
<proteinExistence type="inferred from homology"/>
<organism evidence="3 4">
    <name type="scientific">Meganyctiphanes norvegica</name>
    <name type="common">Northern krill</name>
    <name type="synonym">Thysanopoda norvegica</name>
    <dbReference type="NCBI Taxonomy" id="48144"/>
    <lineage>
        <taxon>Eukaryota</taxon>
        <taxon>Metazoa</taxon>
        <taxon>Ecdysozoa</taxon>
        <taxon>Arthropoda</taxon>
        <taxon>Crustacea</taxon>
        <taxon>Multicrustacea</taxon>
        <taxon>Malacostraca</taxon>
        <taxon>Eumalacostraca</taxon>
        <taxon>Eucarida</taxon>
        <taxon>Euphausiacea</taxon>
        <taxon>Euphausiidae</taxon>
        <taxon>Meganyctiphanes</taxon>
    </lineage>
</organism>